<evidence type="ECO:0000259" key="1">
    <source>
        <dbReference type="Pfam" id="PF25137"/>
    </source>
</evidence>
<dbReference type="GO" id="GO:0004022">
    <property type="term" value="F:alcohol dehydrogenase (NAD+) activity"/>
    <property type="evidence" value="ECO:0007669"/>
    <property type="project" value="TreeGrafter"/>
</dbReference>
<accession>A0A644XSE9</accession>
<gene>
    <name evidence="2" type="primary">adh1_3</name>
    <name evidence="2" type="ORF">SDC9_65483</name>
</gene>
<dbReference type="Pfam" id="PF25137">
    <property type="entry name" value="ADH_Fe_C"/>
    <property type="match status" value="1"/>
</dbReference>
<dbReference type="GO" id="GO:0050060">
    <property type="term" value="F:long-chain-alcohol dehydrogenase activity"/>
    <property type="evidence" value="ECO:0007669"/>
    <property type="project" value="UniProtKB-EC"/>
</dbReference>
<organism evidence="2">
    <name type="scientific">bioreactor metagenome</name>
    <dbReference type="NCBI Taxonomy" id="1076179"/>
    <lineage>
        <taxon>unclassified sequences</taxon>
        <taxon>metagenomes</taxon>
        <taxon>ecological metagenomes</taxon>
    </lineage>
</organism>
<dbReference type="Gene3D" id="1.20.1090.10">
    <property type="entry name" value="Dehydroquinate synthase-like - alpha domain"/>
    <property type="match status" value="1"/>
</dbReference>
<protein>
    <submittedName>
        <fullName evidence="2">Long-chain-alcohol dehydrogenase 1</fullName>
        <ecNumber evidence="2">1.1.1.192</ecNumber>
    </submittedName>
</protein>
<proteinExistence type="predicted"/>
<sequence length="154" mass="16832">MAGHGNEKWIDRAKKFQIASTYAGLAFCSAGCAAVHALSYPLGGGYHIPHGEANQLVFAATFRKYKEKKPVGKLNRLEELLGSLLGVAPGEALEKAFALFDAVQPRKPLREFGIGEDELQGFAEGVMAGQTRLLNNNYVPLTVEDMVEIYRSVY</sequence>
<evidence type="ECO:0000313" key="2">
    <source>
        <dbReference type="EMBL" id="MPM19065.1"/>
    </source>
</evidence>
<dbReference type="PANTHER" id="PTHR11496">
    <property type="entry name" value="ALCOHOL DEHYDROGENASE"/>
    <property type="match status" value="1"/>
</dbReference>
<keyword evidence="2" id="KW-0560">Oxidoreductase</keyword>
<name>A0A644XSE9_9ZZZZ</name>
<comment type="caution">
    <text evidence="2">The sequence shown here is derived from an EMBL/GenBank/DDBJ whole genome shotgun (WGS) entry which is preliminary data.</text>
</comment>
<dbReference type="EC" id="1.1.1.192" evidence="2"/>
<dbReference type="InterPro" id="IPR039697">
    <property type="entry name" value="Alcohol_dehydrogenase_Fe"/>
</dbReference>
<dbReference type="SUPFAM" id="SSF56796">
    <property type="entry name" value="Dehydroquinate synthase-like"/>
    <property type="match status" value="1"/>
</dbReference>
<reference evidence="2" key="1">
    <citation type="submission" date="2019-08" db="EMBL/GenBank/DDBJ databases">
        <authorList>
            <person name="Kucharzyk K."/>
            <person name="Murdoch R.W."/>
            <person name="Higgins S."/>
            <person name="Loffler F."/>
        </authorList>
    </citation>
    <scope>NUCLEOTIDE SEQUENCE</scope>
</reference>
<feature type="domain" description="Fe-containing alcohol dehydrogenase-like C-terminal" evidence="1">
    <location>
        <begin position="14"/>
        <end position="154"/>
    </location>
</feature>
<dbReference type="EMBL" id="VSSQ01003102">
    <property type="protein sequence ID" value="MPM19065.1"/>
    <property type="molecule type" value="Genomic_DNA"/>
</dbReference>
<dbReference type="PANTHER" id="PTHR11496:SF102">
    <property type="entry name" value="ALCOHOL DEHYDROGENASE 4"/>
    <property type="match status" value="1"/>
</dbReference>
<dbReference type="AlphaFoldDB" id="A0A644XSE9"/>
<dbReference type="InterPro" id="IPR056798">
    <property type="entry name" value="ADH_Fe_C"/>
</dbReference>